<evidence type="ECO:0000313" key="10">
    <source>
        <dbReference type="EMBL" id="TPX47943.1"/>
    </source>
</evidence>
<proteinExistence type="inferred from homology"/>
<dbReference type="EMBL" id="QEAN01000062">
    <property type="protein sequence ID" value="TPX50816.1"/>
    <property type="molecule type" value="Genomic_DNA"/>
</dbReference>
<evidence type="ECO:0000256" key="2">
    <source>
        <dbReference type="ARBA" id="ARBA00005770"/>
    </source>
</evidence>
<dbReference type="Proteomes" id="UP000317494">
    <property type="component" value="Unassembled WGS sequence"/>
</dbReference>
<dbReference type="AlphaFoldDB" id="A0A507D8T5"/>
<dbReference type="GO" id="GO:0006357">
    <property type="term" value="P:regulation of transcription by RNA polymerase II"/>
    <property type="evidence" value="ECO:0007669"/>
    <property type="project" value="TreeGrafter"/>
</dbReference>
<evidence type="ECO:0000256" key="5">
    <source>
        <dbReference type="ARBA" id="ARBA00023159"/>
    </source>
</evidence>
<keyword evidence="9" id="KW-0175">Coiled coil</keyword>
<comment type="subunit">
    <text evidence="8">Component of the Mediator complex.</text>
</comment>
<comment type="subcellular location">
    <subcellularLocation>
        <location evidence="1 8">Nucleus</location>
    </subcellularLocation>
</comment>
<evidence type="ECO:0000256" key="6">
    <source>
        <dbReference type="ARBA" id="ARBA00023163"/>
    </source>
</evidence>
<dbReference type="Pfam" id="PF11221">
    <property type="entry name" value="Med21"/>
    <property type="match status" value="1"/>
</dbReference>
<protein>
    <recommendedName>
        <fullName evidence="3 8">Mediator of RNA polymerase II transcription subunit 21</fullName>
    </recommendedName>
</protein>
<accession>A0A507D8T5</accession>
<dbReference type="PANTHER" id="PTHR13381:SF0">
    <property type="entry name" value="MEDIATOR OF RNA POLYMERASE II TRANSCRIPTION SUBUNIT 21"/>
    <property type="match status" value="1"/>
</dbReference>
<keyword evidence="7 8" id="KW-0539">Nucleus</keyword>
<organism evidence="10 13">
    <name type="scientific">Synchytrium endobioticum</name>
    <dbReference type="NCBI Taxonomy" id="286115"/>
    <lineage>
        <taxon>Eukaryota</taxon>
        <taxon>Fungi</taxon>
        <taxon>Fungi incertae sedis</taxon>
        <taxon>Chytridiomycota</taxon>
        <taxon>Chytridiomycota incertae sedis</taxon>
        <taxon>Chytridiomycetes</taxon>
        <taxon>Synchytriales</taxon>
        <taxon>Synchytriaceae</taxon>
        <taxon>Synchytrium</taxon>
    </lineage>
</organism>
<dbReference type="GO" id="GO:0003712">
    <property type="term" value="F:transcription coregulator activity"/>
    <property type="evidence" value="ECO:0007669"/>
    <property type="project" value="TreeGrafter"/>
</dbReference>
<dbReference type="SUPFAM" id="SSF140718">
    <property type="entry name" value="Mediator hinge subcomplex-like"/>
    <property type="match status" value="1"/>
</dbReference>
<keyword evidence="4 8" id="KW-0805">Transcription regulation</keyword>
<evidence type="ECO:0000313" key="13">
    <source>
        <dbReference type="Proteomes" id="UP000320475"/>
    </source>
</evidence>
<reference evidence="12 13" key="1">
    <citation type="journal article" date="2019" name="Sci. Rep.">
        <title>Comparative genomics of chytrid fungi reveal insights into the obligate biotrophic and pathogenic lifestyle of Synchytrium endobioticum.</title>
        <authorList>
            <person name="van de Vossenberg B.T.L.H."/>
            <person name="Warris S."/>
            <person name="Nguyen H.D.T."/>
            <person name="van Gent-Pelzer M.P.E."/>
            <person name="Joly D.L."/>
            <person name="van de Geest H.C."/>
            <person name="Bonants P.J.M."/>
            <person name="Smith D.S."/>
            <person name="Levesque C.A."/>
            <person name="van der Lee T.A.J."/>
        </authorList>
    </citation>
    <scope>NUCLEOTIDE SEQUENCE [LARGE SCALE GENOMIC DNA]</scope>
    <source>
        <strain evidence="10 13">LEV6574</strain>
        <strain evidence="11 12">MB42</strain>
    </source>
</reference>
<evidence type="ECO:0000256" key="8">
    <source>
        <dbReference type="RuleBase" id="RU366036"/>
    </source>
</evidence>
<comment type="function">
    <text evidence="8">Component of the Mediator complex, a coactivator involved in the regulated transcription of nearly all RNA polymerase II-dependent genes. Mediator functions as a bridge to convey information from gene-specific regulatory proteins to the basal RNA polymerase II transcription machinery. Mediator is recruited to promoters by direct interactions with regulatory proteins and serves as a scaffold for the assembly of a functional preinitiation complex with RNA polymerase II and the general transcription factors.</text>
</comment>
<dbReference type="OrthoDB" id="526653at2759"/>
<dbReference type="EMBL" id="QEAM01000064">
    <property type="protein sequence ID" value="TPX47943.1"/>
    <property type="molecule type" value="Genomic_DNA"/>
</dbReference>
<sequence>MENEAGPADRLSQLQACLDRAVEMMYTAIGALQRDAPLVALAEDIPVTLFTDEQNKGLESGGRDMAMKLGRDIVRTFKVTEHLINALPGIATTEDEQIEQLRRLEVENRDAGRDMQNAVERAEALRGRLRRTLRAIADDQTRFLQSGVYP</sequence>
<gene>
    <name evidence="10" type="ORF">SeLEV6574_g02356</name>
    <name evidence="11" type="ORF">SeMB42_g02134</name>
</gene>
<comment type="similarity">
    <text evidence="2 8">Belongs to the Mediator complex subunit 21 family.</text>
</comment>
<evidence type="ECO:0000313" key="11">
    <source>
        <dbReference type="EMBL" id="TPX50816.1"/>
    </source>
</evidence>
<evidence type="ECO:0000256" key="7">
    <source>
        <dbReference type="ARBA" id="ARBA00023242"/>
    </source>
</evidence>
<evidence type="ECO:0000256" key="3">
    <source>
        <dbReference type="ARBA" id="ARBA00019691"/>
    </source>
</evidence>
<dbReference type="Gene3D" id="6.10.280.10">
    <property type="entry name" value="Mediator complex, subunit Med21"/>
    <property type="match status" value="1"/>
</dbReference>
<dbReference type="PANTHER" id="PTHR13381">
    <property type="entry name" value="RNA POLYMERASE II HOLOENZYME COMPONENT SRB7"/>
    <property type="match status" value="1"/>
</dbReference>
<dbReference type="STRING" id="286115.A0A507D8T5"/>
<dbReference type="InterPro" id="IPR021384">
    <property type="entry name" value="Mediator_Med21"/>
</dbReference>
<dbReference type="InterPro" id="IPR037212">
    <property type="entry name" value="Med7/Med21-like"/>
</dbReference>
<evidence type="ECO:0000256" key="9">
    <source>
        <dbReference type="SAM" id="Coils"/>
    </source>
</evidence>
<keyword evidence="5 8" id="KW-0010">Activator</keyword>
<feature type="coiled-coil region" evidence="9">
    <location>
        <begin position="101"/>
        <end position="135"/>
    </location>
</feature>
<keyword evidence="12" id="KW-1185">Reference proteome</keyword>
<name>A0A507D8T5_9FUNG</name>
<evidence type="ECO:0000313" key="12">
    <source>
        <dbReference type="Proteomes" id="UP000317494"/>
    </source>
</evidence>
<dbReference type="Proteomes" id="UP000320475">
    <property type="component" value="Unassembled WGS sequence"/>
</dbReference>
<evidence type="ECO:0000256" key="1">
    <source>
        <dbReference type="ARBA" id="ARBA00004123"/>
    </source>
</evidence>
<comment type="caution">
    <text evidence="10">The sequence shown here is derived from an EMBL/GenBank/DDBJ whole genome shotgun (WGS) entry which is preliminary data.</text>
</comment>
<evidence type="ECO:0000256" key="4">
    <source>
        <dbReference type="ARBA" id="ARBA00023015"/>
    </source>
</evidence>
<dbReference type="GO" id="GO:0016592">
    <property type="term" value="C:mediator complex"/>
    <property type="evidence" value="ECO:0007669"/>
    <property type="project" value="UniProtKB-UniRule"/>
</dbReference>
<keyword evidence="6 8" id="KW-0804">Transcription</keyword>
<dbReference type="VEuPathDB" id="FungiDB:SeMB42_g02134"/>